<keyword evidence="4" id="KW-1185">Reference proteome</keyword>
<evidence type="ECO:0000256" key="1">
    <source>
        <dbReference type="SAM" id="MobiDB-lite"/>
    </source>
</evidence>
<proteinExistence type="predicted"/>
<protein>
    <recommendedName>
        <fullName evidence="5">Anoctamin</fullName>
    </recommendedName>
</protein>
<sequence length="494" mass="56380">EIMWEVAVHLDAKKVPEEDLGPGPWYVPRGFLRYHIYPYDKAMWGKLRDPIWVMFTLGSLIPVSGFYALVYAVIFLVIDKRDEFQLLQFILQFKGTQFLSHGVIRTIMGFFMFVNCVSSQAQEEQHSCENHGPGTAEFYRGMYEFSIFGWVLQVMLMWAAYFCLRCSIEKGRKELKGRVGSHADPAAHHDEAPMTVGLQQPSNKRISREFRHTGATGPGGYIRYFLLYDAVCFTVVLCGLFIVIALRPEGIGQAYYHWSIRHAFFSAQVVYGYLSMPFFLFMIPVLQRFLTHSIDTAYDTKGRCVAYAGPKRKRDEDEEAKKNRWGSVFDPSNLEQATAGVALNAKLEALYDKVKDIMTNIPKMRPSCWPRKARPPSFLPGGRPVRDLRRPHAAEAGLWLPGSALALYGAHELFQQSRRRKSPPIDWDAAHQTGLTRMSEPAQCCFPLAPVRPSGWHPATTTRARRTCGKGTKRRRGRGGKLVREEEKEEELLR</sequence>
<reference evidence="3" key="1">
    <citation type="submission" date="2023-10" db="EMBL/GenBank/DDBJ databases">
        <authorList>
            <person name="Chen Y."/>
            <person name="Shah S."/>
            <person name="Dougan E. K."/>
            <person name="Thang M."/>
            <person name="Chan C."/>
        </authorList>
    </citation>
    <scope>NUCLEOTIDE SEQUENCE [LARGE SCALE GENOMIC DNA]</scope>
</reference>
<feature type="compositionally biased region" description="Basic residues" evidence="1">
    <location>
        <begin position="463"/>
        <end position="481"/>
    </location>
</feature>
<gene>
    <name evidence="3" type="ORF">PCOR1329_LOCUS83795</name>
</gene>
<keyword evidence="2" id="KW-0472">Membrane</keyword>
<dbReference type="EMBL" id="CAUYUJ010022181">
    <property type="protein sequence ID" value="CAK0909360.1"/>
    <property type="molecule type" value="Genomic_DNA"/>
</dbReference>
<feature type="non-terminal residue" evidence="3">
    <location>
        <position position="1"/>
    </location>
</feature>
<feature type="transmembrane region" description="Helical" evidence="2">
    <location>
        <begin position="265"/>
        <end position="286"/>
    </location>
</feature>
<keyword evidence="2" id="KW-1133">Transmembrane helix</keyword>
<dbReference type="PANTHER" id="PTHR40849">
    <property type="entry name" value="C2 CALCIUM-DEPENDENT MEMBRANE TARGETING"/>
    <property type="match status" value="1"/>
</dbReference>
<evidence type="ECO:0008006" key="5">
    <source>
        <dbReference type="Google" id="ProtNLM"/>
    </source>
</evidence>
<evidence type="ECO:0000313" key="4">
    <source>
        <dbReference type="Proteomes" id="UP001189429"/>
    </source>
</evidence>
<evidence type="ECO:0000313" key="3">
    <source>
        <dbReference type="EMBL" id="CAK0909360.1"/>
    </source>
</evidence>
<dbReference type="PANTHER" id="PTHR40849:SF2">
    <property type="entry name" value="RGS DOMAIN-CONTAINING PROTEIN"/>
    <property type="match status" value="1"/>
</dbReference>
<feature type="compositionally biased region" description="Basic and acidic residues" evidence="1">
    <location>
        <begin position="482"/>
        <end position="494"/>
    </location>
</feature>
<feature type="transmembrane region" description="Helical" evidence="2">
    <location>
        <begin position="51"/>
        <end position="78"/>
    </location>
</feature>
<dbReference type="Proteomes" id="UP001189429">
    <property type="component" value="Unassembled WGS sequence"/>
</dbReference>
<keyword evidence="2" id="KW-0812">Transmembrane</keyword>
<feature type="region of interest" description="Disordered" evidence="1">
    <location>
        <begin position="456"/>
        <end position="494"/>
    </location>
</feature>
<organism evidence="3 4">
    <name type="scientific">Prorocentrum cordatum</name>
    <dbReference type="NCBI Taxonomy" id="2364126"/>
    <lineage>
        <taxon>Eukaryota</taxon>
        <taxon>Sar</taxon>
        <taxon>Alveolata</taxon>
        <taxon>Dinophyceae</taxon>
        <taxon>Prorocentrales</taxon>
        <taxon>Prorocentraceae</taxon>
        <taxon>Prorocentrum</taxon>
    </lineage>
</organism>
<feature type="transmembrane region" description="Helical" evidence="2">
    <location>
        <begin position="141"/>
        <end position="164"/>
    </location>
</feature>
<evidence type="ECO:0000256" key="2">
    <source>
        <dbReference type="SAM" id="Phobius"/>
    </source>
</evidence>
<feature type="transmembrane region" description="Helical" evidence="2">
    <location>
        <begin position="225"/>
        <end position="245"/>
    </location>
</feature>
<accession>A0ABN9YDL4</accession>
<comment type="caution">
    <text evidence="3">The sequence shown here is derived from an EMBL/GenBank/DDBJ whole genome shotgun (WGS) entry which is preliminary data.</text>
</comment>
<feature type="transmembrane region" description="Helical" evidence="2">
    <location>
        <begin position="98"/>
        <end position="121"/>
    </location>
</feature>
<name>A0ABN9YDL4_9DINO</name>